<accession>A0A453P363</accession>
<keyword evidence="2" id="KW-0805">Transcription regulation</keyword>
<name>A0A453P363_AEGTS</name>
<evidence type="ECO:0000256" key="3">
    <source>
        <dbReference type="ARBA" id="ARBA00023125"/>
    </source>
</evidence>
<reference evidence="8" key="5">
    <citation type="journal article" date="2021" name="G3 (Bethesda)">
        <title>Aegilops tauschii genome assembly Aet v5.0 features greater sequence contiguity and improved annotation.</title>
        <authorList>
            <person name="Wang L."/>
            <person name="Zhu T."/>
            <person name="Rodriguez J.C."/>
            <person name="Deal K.R."/>
            <person name="Dubcovsky J."/>
            <person name="McGuire P.E."/>
            <person name="Lux T."/>
            <person name="Spannagl M."/>
            <person name="Mayer K.F.X."/>
            <person name="Baldrich P."/>
            <person name="Meyers B.C."/>
            <person name="Huo N."/>
            <person name="Gu Y.Q."/>
            <person name="Zhou H."/>
            <person name="Devos K.M."/>
            <person name="Bennetzen J.L."/>
            <person name="Unver T."/>
            <person name="Budak H."/>
            <person name="Gulick P.J."/>
            <person name="Galiba G."/>
            <person name="Kalapos B."/>
            <person name="Nelson D.R."/>
            <person name="Li P."/>
            <person name="You F.M."/>
            <person name="Luo M.C."/>
            <person name="Dvorak J."/>
        </authorList>
    </citation>
    <scope>NUCLEOTIDE SEQUENCE [LARGE SCALE GENOMIC DNA]</scope>
    <source>
        <strain evidence="8">cv. AL8/78</strain>
    </source>
</reference>
<dbReference type="Gramene" id="AET6Gv20589900.8">
    <property type="protein sequence ID" value="AET6Gv20589900.8"/>
    <property type="gene ID" value="AET6Gv20589900"/>
</dbReference>
<evidence type="ECO:0000313" key="8">
    <source>
        <dbReference type="EnsemblPlants" id="AET6Gv20589900.8"/>
    </source>
</evidence>
<dbReference type="PANTHER" id="PTHR32467">
    <property type="entry name" value="AP2-LIKE ETHYLENE-RESPONSIVE TRANSCRIPTION FACTOR"/>
    <property type="match status" value="1"/>
</dbReference>
<reference evidence="8" key="3">
    <citation type="journal article" date="2017" name="Nature">
        <title>Genome sequence of the progenitor of the wheat D genome Aegilops tauschii.</title>
        <authorList>
            <person name="Luo M.C."/>
            <person name="Gu Y.Q."/>
            <person name="Puiu D."/>
            <person name="Wang H."/>
            <person name="Twardziok S.O."/>
            <person name="Deal K.R."/>
            <person name="Huo N."/>
            <person name="Zhu T."/>
            <person name="Wang L."/>
            <person name="Wang Y."/>
            <person name="McGuire P.E."/>
            <person name="Liu S."/>
            <person name="Long H."/>
            <person name="Ramasamy R.K."/>
            <person name="Rodriguez J.C."/>
            <person name="Van S.L."/>
            <person name="Yuan L."/>
            <person name="Wang Z."/>
            <person name="Xia Z."/>
            <person name="Xiao L."/>
            <person name="Anderson O.D."/>
            <person name="Ouyang S."/>
            <person name="Liang Y."/>
            <person name="Zimin A.V."/>
            <person name="Pertea G."/>
            <person name="Qi P."/>
            <person name="Bennetzen J.L."/>
            <person name="Dai X."/>
            <person name="Dawson M.W."/>
            <person name="Muller H.G."/>
            <person name="Kugler K."/>
            <person name="Rivarola-Duarte L."/>
            <person name="Spannagl M."/>
            <person name="Mayer K.F.X."/>
            <person name="Lu F.H."/>
            <person name="Bevan M.W."/>
            <person name="Leroy P."/>
            <person name="Li P."/>
            <person name="You F.M."/>
            <person name="Sun Q."/>
            <person name="Liu Z."/>
            <person name="Lyons E."/>
            <person name="Wicker T."/>
            <person name="Salzberg S.L."/>
            <person name="Devos K.M."/>
            <person name="Dvorak J."/>
        </authorList>
    </citation>
    <scope>NUCLEOTIDE SEQUENCE [LARGE SCALE GENOMIC DNA]</scope>
    <source>
        <strain evidence="8">cv. AL8/78</strain>
    </source>
</reference>
<dbReference type="PANTHER" id="PTHR32467:SF72">
    <property type="entry name" value="AP2-LIKE ETHYLENE-RESPONSIVE TRANSCRIPTION FACTOR BBM"/>
    <property type="match status" value="1"/>
</dbReference>
<dbReference type="InterPro" id="IPR001471">
    <property type="entry name" value="AP2/ERF_dom"/>
</dbReference>
<evidence type="ECO:0000256" key="2">
    <source>
        <dbReference type="ARBA" id="ARBA00023015"/>
    </source>
</evidence>
<evidence type="ECO:0000256" key="4">
    <source>
        <dbReference type="ARBA" id="ARBA00023163"/>
    </source>
</evidence>
<feature type="domain" description="AP2/ERF" evidence="7">
    <location>
        <begin position="1"/>
        <end position="30"/>
    </location>
</feature>
<comment type="subcellular location">
    <subcellularLocation>
        <location evidence="1">Nucleus</location>
    </subcellularLocation>
</comment>
<organism evidence="8 9">
    <name type="scientific">Aegilops tauschii subsp. strangulata</name>
    <name type="common">Goatgrass</name>
    <dbReference type="NCBI Taxonomy" id="200361"/>
    <lineage>
        <taxon>Eukaryota</taxon>
        <taxon>Viridiplantae</taxon>
        <taxon>Streptophyta</taxon>
        <taxon>Embryophyta</taxon>
        <taxon>Tracheophyta</taxon>
        <taxon>Spermatophyta</taxon>
        <taxon>Magnoliopsida</taxon>
        <taxon>Liliopsida</taxon>
        <taxon>Poales</taxon>
        <taxon>Poaceae</taxon>
        <taxon>BOP clade</taxon>
        <taxon>Pooideae</taxon>
        <taxon>Triticodae</taxon>
        <taxon>Triticeae</taxon>
        <taxon>Triticinae</taxon>
        <taxon>Aegilops</taxon>
    </lineage>
</organism>
<keyword evidence="3" id="KW-0238">DNA-binding</keyword>
<keyword evidence="4" id="KW-0804">Transcription</keyword>
<evidence type="ECO:0000313" key="9">
    <source>
        <dbReference type="Proteomes" id="UP000015105"/>
    </source>
</evidence>
<dbReference type="AlphaFoldDB" id="A0A453P363"/>
<keyword evidence="9" id="KW-1185">Reference proteome</keyword>
<reference evidence="9" key="1">
    <citation type="journal article" date="2014" name="Science">
        <title>Ancient hybridizations among the ancestral genomes of bread wheat.</title>
        <authorList>
            <consortium name="International Wheat Genome Sequencing Consortium,"/>
            <person name="Marcussen T."/>
            <person name="Sandve S.R."/>
            <person name="Heier L."/>
            <person name="Spannagl M."/>
            <person name="Pfeifer M."/>
            <person name="Jakobsen K.S."/>
            <person name="Wulff B.B."/>
            <person name="Steuernagel B."/>
            <person name="Mayer K.F."/>
            <person name="Olsen O.A."/>
        </authorList>
    </citation>
    <scope>NUCLEOTIDE SEQUENCE [LARGE SCALE GENOMIC DNA]</scope>
    <source>
        <strain evidence="9">cv. AL8/78</strain>
    </source>
</reference>
<sequence>MYSCTEEEAAEAYDIAAIKFRGLNAVTNFDMSRYDVKTILESSTLPVGGAA</sequence>
<dbReference type="InterPro" id="IPR036955">
    <property type="entry name" value="AP2/ERF_dom_sf"/>
</dbReference>
<comment type="similarity">
    <text evidence="6">Belongs to the AP2/ERF transcription factor family. AP2 subfamily.</text>
</comment>
<dbReference type="SMART" id="SM00380">
    <property type="entry name" value="AP2"/>
    <property type="match status" value="1"/>
</dbReference>
<dbReference type="GO" id="GO:0003677">
    <property type="term" value="F:DNA binding"/>
    <property type="evidence" value="ECO:0007669"/>
    <property type="project" value="UniProtKB-KW"/>
</dbReference>
<reference evidence="9" key="2">
    <citation type="journal article" date="2017" name="Nat. Plants">
        <title>The Aegilops tauschii genome reveals multiple impacts of transposons.</title>
        <authorList>
            <person name="Zhao G."/>
            <person name="Zou C."/>
            <person name="Li K."/>
            <person name="Wang K."/>
            <person name="Li T."/>
            <person name="Gao L."/>
            <person name="Zhang X."/>
            <person name="Wang H."/>
            <person name="Yang Z."/>
            <person name="Liu X."/>
            <person name="Jiang W."/>
            <person name="Mao L."/>
            <person name="Kong X."/>
            <person name="Jiao Y."/>
            <person name="Jia J."/>
        </authorList>
    </citation>
    <scope>NUCLEOTIDE SEQUENCE [LARGE SCALE GENOMIC DNA]</scope>
    <source>
        <strain evidence="9">cv. AL8/78</strain>
    </source>
</reference>
<dbReference type="InterPro" id="IPR016177">
    <property type="entry name" value="DNA-bd_dom_sf"/>
</dbReference>
<evidence type="ECO:0000256" key="6">
    <source>
        <dbReference type="ARBA" id="ARBA00037973"/>
    </source>
</evidence>
<dbReference type="Proteomes" id="UP000015105">
    <property type="component" value="Chromosome 6D"/>
</dbReference>
<proteinExistence type="inferred from homology"/>
<evidence type="ECO:0000259" key="7">
    <source>
        <dbReference type="PROSITE" id="PS51032"/>
    </source>
</evidence>
<evidence type="ECO:0000256" key="1">
    <source>
        <dbReference type="ARBA" id="ARBA00004123"/>
    </source>
</evidence>
<evidence type="ECO:0000256" key="5">
    <source>
        <dbReference type="ARBA" id="ARBA00023242"/>
    </source>
</evidence>
<dbReference type="Gene3D" id="3.30.730.10">
    <property type="entry name" value="AP2/ERF domain"/>
    <property type="match status" value="1"/>
</dbReference>
<reference evidence="8" key="4">
    <citation type="submission" date="2019-03" db="UniProtKB">
        <authorList>
            <consortium name="EnsemblPlants"/>
        </authorList>
    </citation>
    <scope>IDENTIFICATION</scope>
</reference>
<dbReference type="PROSITE" id="PS51032">
    <property type="entry name" value="AP2_ERF"/>
    <property type="match status" value="1"/>
</dbReference>
<dbReference type="EnsemblPlants" id="AET6Gv20589900.8">
    <property type="protein sequence ID" value="AET6Gv20589900.8"/>
    <property type="gene ID" value="AET6Gv20589900"/>
</dbReference>
<dbReference type="GO" id="GO:0003700">
    <property type="term" value="F:DNA-binding transcription factor activity"/>
    <property type="evidence" value="ECO:0007669"/>
    <property type="project" value="InterPro"/>
</dbReference>
<keyword evidence="5" id="KW-0539">Nucleus</keyword>
<protein>
    <recommendedName>
        <fullName evidence="7">AP2/ERF domain-containing protein</fullName>
    </recommendedName>
</protein>
<dbReference type="GO" id="GO:0005634">
    <property type="term" value="C:nucleus"/>
    <property type="evidence" value="ECO:0007669"/>
    <property type="project" value="UniProtKB-SubCell"/>
</dbReference>
<dbReference type="SUPFAM" id="SSF54171">
    <property type="entry name" value="DNA-binding domain"/>
    <property type="match status" value="1"/>
</dbReference>